<dbReference type="EMBL" id="JANSUY010000004">
    <property type="protein sequence ID" value="MCR9015192.1"/>
    <property type="molecule type" value="Genomic_DNA"/>
</dbReference>
<keyword evidence="2" id="KW-1185">Reference proteome</keyword>
<reference evidence="1" key="1">
    <citation type="submission" date="2022-08" db="EMBL/GenBank/DDBJ databases">
        <authorList>
            <person name="Zhang D."/>
        </authorList>
    </citation>
    <scope>NUCLEOTIDE SEQUENCE</scope>
    <source>
        <strain evidence="1">XJ19-11</strain>
    </source>
</reference>
<sequence>MAFCKRYSVFAFLNSTRIYGNNLVICFFIFLNPILAYGQIIHEINDYRSIGSGDYNNPAFWQVWDGVAWIAASVKPERNNNIFIDQGHEMRLIQNEEAKNVYLYSAATPGRKLNLQTFELQVYGALRAIERLGADFILNNVTNASTDWIYPETGKIVFRGSTRTVVDRPSWSATNTNSRFTVVFNPDPGATLTVNSAFKANAFIIQSGTVIQTVNTMGIAACSTFSFNNQAVFNGSGPYGNFVIEPGATFISQCYAPLDQIIRRSTSIPAALFHLKPGANLILLANDPTMDVAEFRFEGNVYYRSNSGNQRLVRTTFATSGNPKTYNNILFENPSNKLLPDSLFLNGDFARLTGGNILENPSYLRFQGSGIQQVIGFDMDINQLEVNKPSGSLLFYADVKSKTNFIMKNGQVDFSGFDLYVNTSGGGSLSYQGGKWLNLNHLYYNNIPSILTTENATFPFEDLYQGGTRKIQLLGNSPGGNISARFLEIPGRNDDPNYDDIDGTPILYQLNSYFEFSGLSPSTNPIEMRISADNLVVDDVDDLRITGNGLAAQGNHLPGLDPSLLWARREIEFGAINNNTFTVGSFRLLSVLPVNWLEMKAEFNKREINISWSTAQESNNQKFYINRSIGNIENFETIGEIASKGDADEIQHYQFSYFEKTVSKHVYFQLEQVDFDGKKSSSKVFKLEGKKENDQKMKATIWPNPYESGPIQIELPEKVHKQGFSVRISDMKGLHFLFEEYSQIQLEEFLEKLQPGVYLIEFVSLEKKYVLKLIKK</sequence>
<dbReference type="AlphaFoldDB" id="A0A9X2P813"/>
<accession>A0A9X2P813</accession>
<dbReference type="NCBIfam" id="TIGR04183">
    <property type="entry name" value="Por_Secre_tail"/>
    <property type="match status" value="1"/>
</dbReference>
<protein>
    <submittedName>
        <fullName evidence="1">T9SS type A sorting domain-containing protein</fullName>
    </submittedName>
</protein>
<evidence type="ECO:0000313" key="1">
    <source>
        <dbReference type="EMBL" id="MCR9015192.1"/>
    </source>
</evidence>
<comment type="caution">
    <text evidence="1">The sequence shown here is derived from an EMBL/GenBank/DDBJ whole genome shotgun (WGS) entry which is preliminary data.</text>
</comment>
<dbReference type="InterPro" id="IPR026444">
    <property type="entry name" value="Secre_tail"/>
</dbReference>
<organism evidence="1 2">
    <name type="scientific">Aquiflexum gelatinilyticum</name>
    <dbReference type="NCBI Taxonomy" id="2961943"/>
    <lineage>
        <taxon>Bacteria</taxon>
        <taxon>Pseudomonadati</taxon>
        <taxon>Bacteroidota</taxon>
        <taxon>Cytophagia</taxon>
        <taxon>Cytophagales</taxon>
        <taxon>Cyclobacteriaceae</taxon>
        <taxon>Aquiflexum</taxon>
    </lineage>
</organism>
<evidence type="ECO:0000313" key="2">
    <source>
        <dbReference type="Proteomes" id="UP001142175"/>
    </source>
</evidence>
<name>A0A9X2P813_9BACT</name>
<gene>
    <name evidence="1" type="ORF">NU887_09105</name>
</gene>
<proteinExistence type="predicted"/>
<dbReference type="Proteomes" id="UP001142175">
    <property type="component" value="Unassembled WGS sequence"/>
</dbReference>
<dbReference type="RefSeq" id="WP_258423047.1">
    <property type="nucleotide sequence ID" value="NZ_JANSUY010000004.1"/>
</dbReference>